<dbReference type="Proteomes" id="UP000613030">
    <property type="component" value="Unassembled WGS sequence"/>
</dbReference>
<protein>
    <submittedName>
        <fullName evidence="1">ParB N-terminal domain-containing protein</fullName>
    </submittedName>
</protein>
<reference evidence="1 2" key="1">
    <citation type="submission" date="2021-01" db="EMBL/GenBank/DDBJ databases">
        <title>Chryseolinea sp. Jin1 Genome sequencing and assembly.</title>
        <authorList>
            <person name="Kim I."/>
        </authorList>
    </citation>
    <scope>NUCLEOTIDE SEQUENCE [LARGE SCALE GENOMIC DNA]</scope>
    <source>
        <strain evidence="1 2">Jin1</strain>
    </source>
</reference>
<comment type="caution">
    <text evidence="1">The sequence shown here is derived from an EMBL/GenBank/DDBJ whole genome shotgun (WGS) entry which is preliminary data.</text>
</comment>
<organism evidence="1 2">
    <name type="scientific">Chryseolinea lacunae</name>
    <dbReference type="NCBI Taxonomy" id="2801331"/>
    <lineage>
        <taxon>Bacteria</taxon>
        <taxon>Pseudomonadati</taxon>
        <taxon>Bacteroidota</taxon>
        <taxon>Cytophagia</taxon>
        <taxon>Cytophagales</taxon>
        <taxon>Fulvivirgaceae</taxon>
        <taxon>Chryseolinea</taxon>
    </lineage>
</organism>
<gene>
    <name evidence="1" type="ORF">JI741_07520</name>
</gene>
<dbReference type="SUPFAM" id="SSF110849">
    <property type="entry name" value="ParB/Sulfiredoxin"/>
    <property type="match status" value="1"/>
</dbReference>
<name>A0ABS1KNZ3_9BACT</name>
<dbReference type="RefSeq" id="WP_202008426.1">
    <property type="nucleotide sequence ID" value="NZ_JAERRB010000002.1"/>
</dbReference>
<keyword evidence="2" id="KW-1185">Reference proteome</keyword>
<sequence length="287" mass="32880">MVRLDQTITIVKELREYIIPLNDEELSLLQTSLLHEGCREPLIVWEKDGQLILVDGHNRYKICQKNGIAFKIRKMPFQNMEEAKVWMIDNQMGRRNLTNDQMSYYRGLRYNSLKQKKGGYANVASKGQKDISTSGKVSKSFNISESTIKRDAKFAEGLDIVGQSNPMLKTKILLGEAKVKKGDVQALASARNPGRLTIKNEKDLYNKAKIIKQEVLQQVEKGLKDLGKRKNNDDEDNREPLFLEKGDKLRRLKGMILSSINKAINDKDIKAMRELKKLVEKLEGELF</sequence>
<dbReference type="EMBL" id="JAERRB010000002">
    <property type="protein sequence ID" value="MBL0741064.1"/>
    <property type="molecule type" value="Genomic_DNA"/>
</dbReference>
<evidence type="ECO:0000313" key="2">
    <source>
        <dbReference type="Proteomes" id="UP000613030"/>
    </source>
</evidence>
<proteinExistence type="predicted"/>
<dbReference type="Gene3D" id="3.90.1530.10">
    <property type="entry name" value="Conserved hypothetical protein from pyrococcus furiosus pfu- 392566-001, ParB domain"/>
    <property type="match status" value="1"/>
</dbReference>
<accession>A0ABS1KNZ3</accession>
<dbReference type="InterPro" id="IPR036086">
    <property type="entry name" value="ParB/Sulfiredoxin_sf"/>
</dbReference>
<evidence type="ECO:0000313" key="1">
    <source>
        <dbReference type="EMBL" id="MBL0741064.1"/>
    </source>
</evidence>